<evidence type="ECO:0000313" key="7">
    <source>
        <dbReference type="EMBL" id="RRT76550.1"/>
    </source>
</evidence>
<dbReference type="GO" id="GO:0043813">
    <property type="term" value="F:phosphatidylinositol-3,5-bisphosphate 5-phosphatase activity"/>
    <property type="evidence" value="ECO:0007669"/>
    <property type="project" value="InterPro"/>
</dbReference>
<name>A0A427AK32_ENSVE</name>
<evidence type="ECO:0000259" key="6">
    <source>
        <dbReference type="Pfam" id="PF02383"/>
    </source>
</evidence>
<keyword evidence="2" id="KW-0378">Hydrolase</keyword>
<sequence length="184" mass="21263">MLLITRRRKIGTICGHTIYTVSKSEMVPLPTSAVQSSFAYSKDENRSSVILLLHTLSVHKKDKNFEATRLHFRNLVKRYGNPIIILNLIKSREKKPRESLLRAELANAIDFINKDLPEEKRLKFLHWDIQKHTRRKGSNVLELLGKVFILFCCLENNVVYLQLGVIGIIRDDPGKNLCYIAHKN</sequence>
<evidence type="ECO:0000256" key="3">
    <source>
        <dbReference type="ARBA" id="ARBA00023136"/>
    </source>
</evidence>
<dbReference type="EMBL" id="AMZH03002165">
    <property type="protein sequence ID" value="RRT76550.1"/>
    <property type="molecule type" value="Genomic_DNA"/>
</dbReference>
<evidence type="ECO:0000256" key="4">
    <source>
        <dbReference type="ARBA" id="ARBA00023337"/>
    </source>
</evidence>
<proteinExistence type="predicted"/>
<dbReference type="AlphaFoldDB" id="A0A427AK32"/>
<accession>A0A427AK32</accession>
<dbReference type="InterPro" id="IPR002013">
    <property type="entry name" value="SAC_dom"/>
</dbReference>
<gene>
    <name evidence="7" type="ORF">B296_00009257</name>
</gene>
<organism evidence="7 8">
    <name type="scientific">Ensete ventricosum</name>
    <name type="common">Abyssinian banana</name>
    <name type="synonym">Musa ensete</name>
    <dbReference type="NCBI Taxonomy" id="4639"/>
    <lineage>
        <taxon>Eukaryota</taxon>
        <taxon>Viridiplantae</taxon>
        <taxon>Streptophyta</taxon>
        <taxon>Embryophyta</taxon>
        <taxon>Tracheophyta</taxon>
        <taxon>Spermatophyta</taxon>
        <taxon>Magnoliopsida</taxon>
        <taxon>Liliopsida</taxon>
        <taxon>Zingiberales</taxon>
        <taxon>Musaceae</taxon>
        <taxon>Ensete</taxon>
    </lineage>
</organism>
<evidence type="ECO:0000256" key="1">
    <source>
        <dbReference type="ARBA" id="ARBA00004148"/>
    </source>
</evidence>
<comment type="catalytic activity">
    <reaction evidence="4">
        <text>a 1,2-diacyl-sn-glycero-3-phospho-(1D-myo-inositol-3,5-bisphosphate) + H2O = a 1,2-diacyl-sn-glycero-3-phospho-(1D-myo-inositol-3-phosphate) + phosphate</text>
        <dbReference type="Rhea" id="RHEA:32955"/>
        <dbReference type="ChEBI" id="CHEBI:15377"/>
        <dbReference type="ChEBI" id="CHEBI:43474"/>
        <dbReference type="ChEBI" id="CHEBI:57923"/>
        <dbReference type="ChEBI" id="CHEBI:58088"/>
    </reaction>
</comment>
<keyword evidence="3" id="KW-0472">Membrane</keyword>
<evidence type="ECO:0000313" key="8">
    <source>
        <dbReference type="Proteomes" id="UP000287651"/>
    </source>
</evidence>
<protein>
    <recommendedName>
        <fullName evidence="6">SAC domain-containing protein</fullName>
    </recommendedName>
</protein>
<dbReference type="Proteomes" id="UP000287651">
    <property type="component" value="Unassembled WGS sequence"/>
</dbReference>
<reference evidence="7 8" key="1">
    <citation type="journal article" date="2014" name="Agronomy (Basel)">
        <title>A Draft Genome Sequence for Ensete ventricosum, the Drought-Tolerant Tree Against Hunger.</title>
        <authorList>
            <person name="Harrison J."/>
            <person name="Moore K.A."/>
            <person name="Paszkiewicz K."/>
            <person name="Jones T."/>
            <person name="Grant M."/>
            <person name="Ambacheew D."/>
            <person name="Muzemil S."/>
            <person name="Studholme D.J."/>
        </authorList>
    </citation>
    <scope>NUCLEOTIDE SEQUENCE [LARGE SCALE GENOMIC DNA]</scope>
</reference>
<comment type="subunit">
    <text evidence="5">Component of the PI(3,5)P2 regulatory complex at least composed of ATG18, SAC/FIG4, FAB1 and VAC14.</text>
</comment>
<comment type="caution">
    <text evidence="7">The sequence shown here is derived from an EMBL/GenBank/DDBJ whole genome shotgun (WGS) entry which is preliminary data.</text>
</comment>
<evidence type="ECO:0000256" key="2">
    <source>
        <dbReference type="ARBA" id="ARBA00022801"/>
    </source>
</evidence>
<dbReference type="InterPro" id="IPR043573">
    <property type="entry name" value="Fig4-like"/>
</dbReference>
<dbReference type="GO" id="GO:0046856">
    <property type="term" value="P:phosphatidylinositol dephosphorylation"/>
    <property type="evidence" value="ECO:0007669"/>
    <property type="project" value="InterPro"/>
</dbReference>
<dbReference type="PANTHER" id="PTHR45738:SF3">
    <property type="entry name" value="OS03G0182400 PROTEIN"/>
    <property type="match status" value="1"/>
</dbReference>
<dbReference type="Pfam" id="PF02383">
    <property type="entry name" value="Syja_N"/>
    <property type="match status" value="1"/>
</dbReference>
<dbReference type="PANTHER" id="PTHR45738">
    <property type="entry name" value="POLYPHOSPHOINOSITIDE PHOSPHATASE"/>
    <property type="match status" value="1"/>
</dbReference>
<feature type="domain" description="SAC" evidence="6">
    <location>
        <begin position="59"/>
        <end position="134"/>
    </location>
</feature>
<evidence type="ECO:0000256" key="5">
    <source>
        <dbReference type="ARBA" id="ARBA00023464"/>
    </source>
</evidence>
<dbReference type="GO" id="GO:0005774">
    <property type="term" value="C:vacuolar membrane"/>
    <property type="evidence" value="ECO:0007669"/>
    <property type="project" value="UniProtKB-SubCell"/>
</dbReference>
<comment type="subcellular location">
    <subcellularLocation>
        <location evidence="1">Vacuole membrane</location>
        <topology evidence="1">Peripheral membrane protein</topology>
    </subcellularLocation>
</comment>